<dbReference type="RefSeq" id="WP_211296718.1">
    <property type="nucleotide sequence ID" value="NZ_MSCK01000001.1"/>
</dbReference>
<reference evidence="1 2" key="1">
    <citation type="submission" date="2016-12" db="EMBL/GenBank/DDBJ databases">
        <title>Trade-off between light-utilization and light-protection in marine flavobacteria.</title>
        <authorList>
            <person name="Kumagai Y."/>
            <person name="Yoshizawa S."/>
            <person name="Kogure K."/>
            <person name="Iwasaki W."/>
        </authorList>
    </citation>
    <scope>NUCLEOTIDE SEQUENCE [LARGE SCALE GENOMIC DNA]</scope>
    <source>
        <strain evidence="1 2">KCTC 12100</strain>
    </source>
</reference>
<proteinExistence type="predicted"/>
<protein>
    <submittedName>
        <fullName evidence="1">Uncharacterized protein</fullName>
    </submittedName>
</protein>
<sequence>VIQNPKMKETILLILFISILSCKSDNKENYIKESTNRIGIKKLKSSDKNIKDSIVEYLKINGKEYANQIWLVDKENDTIGGNYFDLYVNDTTKLGELTTLRFVLTKPTINWESDMFVIFPIPENKLKEDFSNLSEIKLDTFYSLKNDKIPHPELSNLNLPLNHITEFKYDYQSSGKKVLRGVVVERGEFENKKYERRLFFEKSIYIKE</sequence>
<accession>A0A2P6CFH2</accession>
<keyword evidence="2" id="KW-1185">Reference proteome</keyword>
<feature type="non-terminal residue" evidence="1">
    <location>
        <position position="1"/>
    </location>
</feature>
<evidence type="ECO:0000313" key="1">
    <source>
        <dbReference type="EMBL" id="PQJ73616.1"/>
    </source>
</evidence>
<organism evidence="1 2">
    <name type="scientific">Polaribacter butkevichii</name>
    <dbReference type="NCBI Taxonomy" id="218490"/>
    <lineage>
        <taxon>Bacteria</taxon>
        <taxon>Pseudomonadati</taxon>
        <taxon>Bacteroidota</taxon>
        <taxon>Flavobacteriia</taxon>
        <taxon>Flavobacteriales</taxon>
        <taxon>Flavobacteriaceae</taxon>
    </lineage>
</organism>
<name>A0A2P6CFH2_9FLAO</name>
<evidence type="ECO:0000313" key="2">
    <source>
        <dbReference type="Proteomes" id="UP000247345"/>
    </source>
</evidence>
<dbReference type="AlphaFoldDB" id="A0A2P6CFH2"/>
<gene>
    <name evidence="1" type="ORF">BTO14_10205</name>
</gene>
<comment type="caution">
    <text evidence="1">The sequence shown here is derived from an EMBL/GenBank/DDBJ whole genome shotgun (WGS) entry which is preliminary data.</text>
</comment>
<dbReference type="Proteomes" id="UP000247345">
    <property type="component" value="Unassembled WGS sequence"/>
</dbReference>
<dbReference type="EMBL" id="MSCK01000001">
    <property type="protein sequence ID" value="PQJ73616.1"/>
    <property type="molecule type" value="Genomic_DNA"/>
</dbReference>